<keyword evidence="8 10" id="KW-1133">Transmembrane helix</keyword>
<keyword evidence="13" id="KW-1185">Reference proteome</keyword>
<feature type="transmembrane region" description="Helical" evidence="10">
    <location>
        <begin position="34"/>
        <end position="57"/>
    </location>
</feature>
<dbReference type="GO" id="GO:0006171">
    <property type="term" value="P:cAMP biosynthetic process"/>
    <property type="evidence" value="ECO:0007669"/>
    <property type="project" value="InterPro"/>
</dbReference>
<dbReference type="PIRSF" id="PIRSF004793">
    <property type="entry name" value="UCP004793"/>
    <property type="match status" value="1"/>
</dbReference>
<dbReference type="Proteomes" id="UP000215027">
    <property type="component" value="Chromosome I"/>
</dbReference>
<comment type="caution">
    <text evidence="10">Lacks conserved residue(s) required for the propagation of feature annotation.</text>
</comment>
<dbReference type="GO" id="GO:0004016">
    <property type="term" value="F:adenylate cyclase activity"/>
    <property type="evidence" value="ECO:0007669"/>
    <property type="project" value="UniProtKB-UniRule"/>
</dbReference>
<evidence type="ECO:0000256" key="8">
    <source>
        <dbReference type="ARBA" id="ARBA00022989"/>
    </source>
</evidence>
<dbReference type="GO" id="GO:0005524">
    <property type="term" value="F:ATP binding"/>
    <property type="evidence" value="ECO:0007669"/>
    <property type="project" value="UniProtKB-UniRule"/>
</dbReference>
<dbReference type="InterPro" id="IPR003390">
    <property type="entry name" value="DNA_integrity_scan_DisA_N"/>
</dbReference>
<feature type="domain" description="DAC" evidence="11">
    <location>
        <begin position="108"/>
        <end position="268"/>
    </location>
</feature>
<evidence type="ECO:0000256" key="2">
    <source>
        <dbReference type="ARBA" id="ARBA00022475"/>
    </source>
</evidence>
<dbReference type="FunFam" id="3.40.1700.10:FF:000002">
    <property type="entry name" value="Diadenylate cyclase"/>
    <property type="match status" value="1"/>
</dbReference>
<evidence type="ECO:0000313" key="13">
    <source>
        <dbReference type="Proteomes" id="UP000215027"/>
    </source>
</evidence>
<feature type="transmembrane region" description="Helical" evidence="10">
    <location>
        <begin position="64"/>
        <end position="82"/>
    </location>
</feature>
<evidence type="ECO:0000256" key="1">
    <source>
        <dbReference type="ARBA" id="ARBA00000877"/>
    </source>
</evidence>
<dbReference type="Pfam" id="PF02457">
    <property type="entry name" value="DAC"/>
    <property type="match status" value="1"/>
</dbReference>
<comment type="function">
    <text evidence="10">Catalyzes the condensation of 2 ATP molecules into cyclic di-AMP (c-di-AMP), a second messenger used to regulate differing processes in different bacteria.</text>
</comment>
<comment type="subunit">
    <text evidence="10">Probably a homodimer.</text>
</comment>
<evidence type="ECO:0000256" key="6">
    <source>
        <dbReference type="ARBA" id="ARBA00022741"/>
    </source>
</evidence>
<dbReference type="Pfam" id="PF19293">
    <property type="entry name" value="CdaA_N"/>
    <property type="match status" value="1"/>
</dbReference>
<evidence type="ECO:0000256" key="7">
    <source>
        <dbReference type="ARBA" id="ARBA00022840"/>
    </source>
</evidence>
<keyword evidence="6 10" id="KW-0547">Nucleotide-binding</keyword>
<organism evidence="12 13">
    <name type="scientific">Candidatus Promineifilum breve</name>
    <dbReference type="NCBI Taxonomy" id="1806508"/>
    <lineage>
        <taxon>Bacteria</taxon>
        <taxon>Bacillati</taxon>
        <taxon>Chloroflexota</taxon>
        <taxon>Ardenticatenia</taxon>
        <taxon>Candidatus Promineifilales</taxon>
        <taxon>Candidatus Promineifilaceae</taxon>
        <taxon>Candidatus Promineifilum</taxon>
    </lineage>
</organism>
<dbReference type="PROSITE" id="PS51794">
    <property type="entry name" value="DAC"/>
    <property type="match status" value="1"/>
</dbReference>
<evidence type="ECO:0000256" key="5">
    <source>
        <dbReference type="ARBA" id="ARBA00022695"/>
    </source>
</evidence>
<dbReference type="SUPFAM" id="SSF143597">
    <property type="entry name" value="YojJ-like"/>
    <property type="match status" value="1"/>
</dbReference>
<keyword evidence="2 10" id="KW-1003">Cell membrane</keyword>
<dbReference type="PANTHER" id="PTHR34185">
    <property type="entry name" value="DIADENYLATE CYCLASE"/>
    <property type="match status" value="1"/>
</dbReference>
<comment type="catalytic activity">
    <reaction evidence="1 10">
        <text>2 ATP = 3',3'-c-di-AMP + 2 diphosphate</text>
        <dbReference type="Rhea" id="RHEA:35655"/>
        <dbReference type="ChEBI" id="CHEBI:30616"/>
        <dbReference type="ChEBI" id="CHEBI:33019"/>
        <dbReference type="ChEBI" id="CHEBI:71500"/>
        <dbReference type="EC" id="2.7.7.85"/>
    </reaction>
</comment>
<dbReference type="EC" id="2.7.7.85" evidence="10"/>
<dbReference type="AlphaFoldDB" id="A0A160T6N1"/>
<dbReference type="NCBIfam" id="TIGR00159">
    <property type="entry name" value="diadenylate cyclase CdaA"/>
    <property type="match status" value="1"/>
</dbReference>
<dbReference type="InterPro" id="IPR045585">
    <property type="entry name" value="CdaA_N"/>
</dbReference>
<reference evidence="12" key="1">
    <citation type="submission" date="2016-01" db="EMBL/GenBank/DDBJ databases">
        <authorList>
            <person name="Mcilroy J.S."/>
            <person name="Karst M S."/>
            <person name="Albertsen M."/>
        </authorList>
    </citation>
    <scope>NUCLEOTIDE SEQUENCE</scope>
    <source>
        <strain evidence="12">Cfx-K</strain>
    </source>
</reference>
<dbReference type="HAMAP" id="MF_01499">
    <property type="entry name" value="DacA"/>
    <property type="match status" value="1"/>
</dbReference>
<dbReference type="InterPro" id="IPR034701">
    <property type="entry name" value="CdaA"/>
</dbReference>
<evidence type="ECO:0000256" key="4">
    <source>
        <dbReference type="ARBA" id="ARBA00022692"/>
    </source>
</evidence>
<proteinExistence type="inferred from homology"/>
<keyword evidence="9 10" id="KW-0472">Membrane</keyword>
<comment type="similarity">
    <text evidence="10">Belongs to the adenylate cyclase family. DacA/CdaA subfamily.</text>
</comment>
<dbReference type="InterPro" id="IPR014046">
    <property type="entry name" value="C-di-AMP_synthase"/>
</dbReference>
<dbReference type="KEGG" id="pbf:CFX0092_A3050"/>
<dbReference type="GO" id="GO:0106408">
    <property type="term" value="F:diadenylate cyclase activity"/>
    <property type="evidence" value="ECO:0007669"/>
    <property type="project" value="UniProtKB-EC"/>
</dbReference>
<dbReference type="EMBL" id="LN890655">
    <property type="protein sequence ID" value="CUS04928.2"/>
    <property type="molecule type" value="Genomic_DNA"/>
</dbReference>
<evidence type="ECO:0000256" key="3">
    <source>
        <dbReference type="ARBA" id="ARBA00022679"/>
    </source>
</evidence>
<dbReference type="InterPro" id="IPR036888">
    <property type="entry name" value="DNA_integrity_DisA_N_sf"/>
</dbReference>
<keyword evidence="3 10" id="KW-0808">Transferase</keyword>
<keyword evidence="5 10" id="KW-0548">Nucleotidyltransferase</keyword>
<keyword evidence="4 10" id="KW-0812">Transmembrane</keyword>
<evidence type="ECO:0000256" key="9">
    <source>
        <dbReference type="ARBA" id="ARBA00023136"/>
    </source>
</evidence>
<accession>A0A160T6N1</accession>
<name>A0A160T6N1_9CHLR</name>
<evidence type="ECO:0000256" key="10">
    <source>
        <dbReference type="HAMAP-Rule" id="MF_01499"/>
    </source>
</evidence>
<sequence>MSVPRHGAPAASPLSTHGRALLDTFDSVLERFALISYVDLIDILLVTLIIFGVLMLIRGTRAVQVLRGLLVLAAFVFILAQIFELQAFTWLVDNMLPVLLIAIPVIFQPELRRALEQLGLAGRYLRIFRRDESNPVVDAFKDAALRLSQRRHGALVVFEQDTGLQEYIDTGVVLDADPSAELFLTIFNKHTELHDGAIIVRGNRLAAAACVLPLSTSSLSDRQMGLRHRAALGISEVSDAVAVVVSEETGQVSIAHNGRILRRQDIARLDTILNAFLTGPRQPDFLGRASSEPRA</sequence>
<evidence type="ECO:0000313" key="12">
    <source>
        <dbReference type="EMBL" id="CUS04928.2"/>
    </source>
</evidence>
<dbReference type="PANTHER" id="PTHR34185:SF1">
    <property type="entry name" value="DIADENYLATE CYCLASE"/>
    <property type="match status" value="1"/>
</dbReference>
<evidence type="ECO:0000259" key="11">
    <source>
        <dbReference type="PROSITE" id="PS51794"/>
    </source>
</evidence>
<dbReference type="InterPro" id="IPR050338">
    <property type="entry name" value="DisA"/>
</dbReference>
<keyword evidence="7 10" id="KW-0067">ATP-binding</keyword>
<gene>
    <name evidence="10 12" type="primary">dacA</name>
    <name evidence="12" type="ORF">CFX0092_A3050</name>
</gene>
<protein>
    <recommendedName>
        <fullName evidence="10">Diadenylate cyclase</fullName>
        <shortName evidence="10">DAC</shortName>
        <ecNumber evidence="10">2.7.7.85</ecNumber>
    </recommendedName>
    <alternativeName>
        <fullName evidence="10">Cyclic-di-AMP synthase</fullName>
        <shortName evidence="10">c-di-AMP synthase</shortName>
    </alternativeName>
</protein>
<dbReference type="Gene3D" id="3.40.1700.10">
    <property type="entry name" value="DNA integrity scanning protein, DisA, N-terminal domain"/>
    <property type="match status" value="1"/>
</dbReference>